<comment type="caution">
    <text evidence="12">The sequence shown here is derived from an EMBL/GenBank/DDBJ whole genome shotgun (WGS) entry which is preliminary data.</text>
</comment>
<keyword evidence="7 8" id="KW-0066">ATP synthesis</keyword>
<dbReference type="SUPFAM" id="SSF46604">
    <property type="entry name" value="Epsilon subunit of F1F0-ATP synthase C-terminal domain"/>
    <property type="match status" value="1"/>
</dbReference>
<dbReference type="Gene3D" id="1.20.5.440">
    <property type="entry name" value="ATP synthase delta/epsilon subunit, C-terminal domain"/>
    <property type="match status" value="1"/>
</dbReference>
<dbReference type="GO" id="GO:0005886">
    <property type="term" value="C:plasma membrane"/>
    <property type="evidence" value="ECO:0007669"/>
    <property type="project" value="UniProtKB-SubCell"/>
</dbReference>
<proteinExistence type="inferred from homology"/>
<keyword evidence="4 8" id="KW-0406">Ion transport</keyword>
<evidence type="ECO:0000256" key="9">
    <source>
        <dbReference type="RuleBase" id="RU003656"/>
    </source>
</evidence>
<keyword evidence="3 8" id="KW-0813">Transport</keyword>
<dbReference type="InterPro" id="IPR036771">
    <property type="entry name" value="ATPsynth_dsu/esu_N"/>
</dbReference>
<dbReference type="GO" id="GO:0046933">
    <property type="term" value="F:proton-transporting ATP synthase activity, rotational mechanism"/>
    <property type="evidence" value="ECO:0007669"/>
    <property type="project" value="UniProtKB-UniRule"/>
</dbReference>
<evidence type="ECO:0000259" key="11">
    <source>
        <dbReference type="Pfam" id="PF02823"/>
    </source>
</evidence>
<keyword evidence="6 8" id="KW-0139">CF(1)</keyword>
<feature type="domain" description="ATP synthase F1 complex delta/epsilon subunit N-terminal" evidence="11">
    <location>
        <begin position="6"/>
        <end position="83"/>
    </location>
</feature>
<evidence type="ECO:0000256" key="5">
    <source>
        <dbReference type="ARBA" id="ARBA00023136"/>
    </source>
</evidence>
<dbReference type="EMBL" id="DVHU01000059">
    <property type="protein sequence ID" value="HIR93025.1"/>
    <property type="molecule type" value="Genomic_DNA"/>
</dbReference>
<reference evidence="12" key="2">
    <citation type="journal article" date="2021" name="PeerJ">
        <title>Extensive microbial diversity within the chicken gut microbiome revealed by metagenomics and culture.</title>
        <authorList>
            <person name="Gilroy R."/>
            <person name="Ravi A."/>
            <person name="Getino M."/>
            <person name="Pursley I."/>
            <person name="Horton D.L."/>
            <person name="Alikhan N.F."/>
            <person name="Baker D."/>
            <person name="Gharbi K."/>
            <person name="Hall N."/>
            <person name="Watson M."/>
            <person name="Adriaenssens E.M."/>
            <person name="Foster-Nyarko E."/>
            <person name="Jarju S."/>
            <person name="Secka A."/>
            <person name="Antonio M."/>
            <person name="Oren A."/>
            <person name="Chaudhuri R.R."/>
            <person name="La Ragione R."/>
            <person name="Hildebrand F."/>
            <person name="Pallen M.J."/>
        </authorList>
    </citation>
    <scope>NUCLEOTIDE SEQUENCE</scope>
    <source>
        <strain evidence="12">ChiSxjej1B13-7041</strain>
    </source>
</reference>
<evidence type="ECO:0000256" key="8">
    <source>
        <dbReference type="HAMAP-Rule" id="MF_00530"/>
    </source>
</evidence>
<keyword evidence="8" id="KW-1003">Cell membrane</keyword>
<evidence type="ECO:0000256" key="7">
    <source>
        <dbReference type="ARBA" id="ARBA00023310"/>
    </source>
</evidence>
<dbReference type="CDD" id="cd12152">
    <property type="entry name" value="F1-ATPase_delta"/>
    <property type="match status" value="1"/>
</dbReference>
<dbReference type="Gene3D" id="2.60.15.10">
    <property type="entry name" value="F0F1 ATP synthase delta/epsilon subunit, N-terminal"/>
    <property type="match status" value="1"/>
</dbReference>
<dbReference type="NCBIfam" id="TIGR01216">
    <property type="entry name" value="ATP_synt_epsi"/>
    <property type="match status" value="1"/>
</dbReference>
<evidence type="ECO:0000256" key="4">
    <source>
        <dbReference type="ARBA" id="ARBA00023065"/>
    </source>
</evidence>
<dbReference type="SUPFAM" id="SSF51344">
    <property type="entry name" value="Epsilon subunit of F1F0-ATP synthase N-terminal domain"/>
    <property type="match status" value="1"/>
</dbReference>
<reference evidence="12" key="1">
    <citation type="submission" date="2020-10" db="EMBL/GenBank/DDBJ databases">
        <authorList>
            <person name="Gilroy R."/>
        </authorList>
    </citation>
    <scope>NUCLEOTIDE SEQUENCE</scope>
    <source>
        <strain evidence="12">ChiSxjej1B13-7041</strain>
    </source>
</reference>
<accession>A0A9D1JFS2</accession>
<keyword evidence="8" id="KW-0375">Hydrogen ion transport</keyword>
<protein>
    <recommendedName>
        <fullName evidence="8">ATP synthase epsilon chain</fullName>
    </recommendedName>
    <alternativeName>
        <fullName evidence="8">ATP synthase F1 sector epsilon subunit</fullName>
    </alternativeName>
    <alternativeName>
        <fullName evidence="8">F-ATPase epsilon subunit</fullName>
    </alternativeName>
</protein>
<evidence type="ECO:0000256" key="1">
    <source>
        <dbReference type="ARBA" id="ARBA00004202"/>
    </source>
</evidence>
<comment type="function">
    <text evidence="8">Produces ATP from ADP in the presence of a proton gradient across the membrane.</text>
</comment>
<feature type="domain" description="ATP synthase epsilon subunit C-terminal" evidence="10">
    <location>
        <begin position="87"/>
        <end position="131"/>
    </location>
</feature>
<dbReference type="GO" id="GO:0005524">
    <property type="term" value="F:ATP binding"/>
    <property type="evidence" value="ECO:0007669"/>
    <property type="project" value="UniProtKB-UniRule"/>
</dbReference>
<comment type="similarity">
    <text evidence="2 8 9">Belongs to the ATPase epsilon chain family.</text>
</comment>
<dbReference type="InterPro" id="IPR036794">
    <property type="entry name" value="ATP_F1_dsu/esu_C_sf"/>
</dbReference>
<dbReference type="InterPro" id="IPR020547">
    <property type="entry name" value="ATP_synth_F1_esu_C"/>
</dbReference>
<dbReference type="InterPro" id="IPR001469">
    <property type="entry name" value="ATP_synth_F1_dsu/esu"/>
</dbReference>
<evidence type="ECO:0000256" key="2">
    <source>
        <dbReference type="ARBA" id="ARBA00005712"/>
    </source>
</evidence>
<comment type="subunit">
    <text evidence="8 9">F-type ATPases have 2 components, CF(1) - the catalytic core - and CF(0) - the membrane proton channel. CF(1) has five subunits: alpha(3), beta(3), gamma(1), delta(1), epsilon(1). CF(0) has three main subunits: a, b and c.</text>
</comment>
<evidence type="ECO:0000259" key="10">
    <source>
        <dbReference type="Pfam" id="PF00401"/>
    </source>
</evidence>
<dbReference type="HAMAP" id="MF_00530">
    <property type="entry name" value="ATP_synth_epsil_bac"/>
    <property type="match status" value="1"/>
</dbReference>
<dbReference type="Pfam" id="PF02823">
    <property type="entry name" value="ATP-synt_DE_N"/>
    <property type="match status" value="1"/>
</dbReference>
<dbReference type="InterPro" id="IPR020546">
    <property type="entry name" value="ATP_synth_F1_dsu/esu_N"/>
</dbReference>
<evidence type="ECO:0000313" key="13">
    <source>
        <dbReference type="Proteomes" id="UP000886841"/>
    </source>
</evidence>
<dbReference type="Proteomes" id="UP000886841">
    <property type="component" value="Unassembled WGS sequence"/>
</dbReference>
<keyword evidence="5 8" id="KW-0472">Membrane</keyword>
<evidence type="ECO:0000256" key="3">
    <source>
        <dbReference type="ARBA" id="ARBA00022448"/>
    </source>
</evidence>
<gene>
    <name evidence="8 12" type="primary">atpC</name>
    <name evidence="12" type="ORF">IAB98_06370</name>
</gene>
<name>A0A9D1JFS2_9FIRM</name>
<sequence>MSSFGIEVYACDKVFYRGRGVSLTLPMPDGEGTLLPHHEDSIIALIPGVMKLRTEDGQEKIAVISAGMAQMINNRVKIFVHTAERPEEIDVNRARAARERAREQLRQKQSLAEYHINRVALARAMSRLSAASKYK</sequence>
<comment type="subcellular location">
    <subcellularLocation>
        <location evidence="1 8">Cell membrane</location>
        <topology evidence="1 8">Peripheral membrane protein</topology>
    </subcellularLocation>
</comment>
<dbReference type="PANTHER" id="PTHR13822:SF10">
    <property type="entry name" value="ATP SYNTHASE EPSILON CHAIN, CHLOROPLASTIC"/>
    <property type="match status" value="1"/>
</dbReference>
<organism evidence="12 13">
    <name type="scientific">Candidatus Egerieimonas intestinavium</name>
    <dbReference type="NCBI Taxonomy" id="2840777"/>
    <lineage>
        <taxon>Bacteria</taxon>
        <taxon>Bacillati</taxon>
        <taxon>Bacillota</taxon>
        <taxon>Clostridia</taxon>
        <taxon>Lachnospirales</taxon>
        <taxon>Lachnospiraceae</taxon>
        <taxon>Lachnospiraceae incertae sedis</taxon>
        <taxon>Candidatus Egerieimonas</taxon>
    </lineage>
</organism>
<dbReference type="PANTHER" id="PTHR13822">
    <property type="entry name" value="ATP SYNTHASE DELTA/EPSILON CHAIN"/>
    <property type="match status" value="1"/>
</dbReference>
<dbReference type="AlphaFoldDB" id="A0A9D1JFS2"/>
<dbReference type="Pfam" id="PF00401">
    <property type="entry name" value="ATP-synt_DE"/>
    <property type="match status" value="1"/>
</dbReference>
<evidence type="ECO:0000256" key="6">
    <source>
        <dbReference type="ARBA" id="ARBA00023196"/>
    </source>
</evidence>
<evidence type="ECO:0000313" key="12">
    <source>
        <dbReference type="EMBL" id="HIR93025.1"/>
    </source>
</evidence>
<dbReference type="GO" id="GO:0045259">
    <property type="term" value="C:proton-transporting ATP synthase complex"/>
    <property type="evidence" value="ECO:0007669"/>
    <property type="project" value="UniProtKB-KW"/>
</dbReference>